<dbReference type="InterPro" id="IPR051474">
    <property type="entry name" value="Anti-sigma-K/W_factor"/>
</dbReference>
<keyword evidence="3" id="KW-1003">Cell membrane</keyword>
<keyword evidence="5 12" id="KW-1133">Transmembrane helix</keyword>
<evidence type="ECO:0000256" key="12">
    <source>
        <dbReference type="SAM" id="Phobius"/>
    </source>
</evidence>
<dbReference type="PANTHER" id="PTHR37461">
    <property type="entry name" value="ANTI-SIGMA-K FACTOR RSKA"/>
    <property type="match status" value="1"/>
</dbReference>
<keyword evidence="8" id="KW-0804">Transcription</keyword>
<evidence type="ECO:0000256" key="5">
    <source>
        <dbReference type="ARBA" id="ARBA00022989"/>
    </source>
</evidence>
<keyword evidence="4 12" id="KW-0812">Transmembrane</keyword>
<evidence type="ECO:0000256" key="9">
    <source>
        <dbReference type="ARBA" id="ARBA00029829"/>
    </source>
</evidence>
<dbReference type="PANTHER" id="PTHR37461:SF1">
    <property type="entry name" value="ANTI-SIGMA-K FACTOR RSKA"/>
    <property type="match status" value="1"/>
</dbReference>
<comment type="caution">
    <text evidence="14">The sequence shown here is derived from an EMBL/GenBank/DDBJ whole genome shotgun (WGS) entry which is preliminary data.</text>
</comment>
<feature type="transmembrane region" description="Helical" evidence="12">
    <location>
        <begin position="117"/>
        <end position="137"/>
    </location>
</feature>
<keyword evidence="15" id="KW-1185">Reference proteome</keyword>
<dbReference type="EMBL" id="JAVDSG010000001">
    <property type="protein sequence ID" value="MDR6592469.1"/>
    <property type="molecule type" value="Genomic_DNA"/>
</dbReference>
<evidence type="ECO:0000256" key="8">
    <source>
        <dbReference type="ARBA" id="ARBA00023163"/>
    </source>
</evidence>
<reference evidence="14 15" key="1">
    <citation type="submission" date="2023-07" db="EMBL/GenBank/DDBJ databases">
        <title>Sequencing the genomes of 1000 actinobacteria strains.</title>
        <authorList>
            <person name="Klenk H.-P."/>
        </authorList>
    </citation>
    <scope>NUCLEOTIDE SEQUENCE [LARGE SCALE GENOMIC DNA]</scope>
    <source>
        <strain evidence="14 15">DSM 43749</strain>
    </source>
</reference>
<proteinExistence type="predicted"/>
<dbReference type="InterPro" id="IPR018764">
    <property type="entry name" value="RskA_C"/>
</dbReference>
<gene>
    <name evidence="14" type="ORF">J2S66_000853</name>
</gene>
<evidence type="ECO:0000256" key="7">
    <source>
        <dbReference type="ARBA" id="ARBA00023136"/>
    </source>
</evidence>
<evidence type="ECO:0000256" key="3">
    <source>
        <dbReference type="ARBA" id="ARBA00022475"/>
    </source>
</evidence>
<evidence type="ECO:0000259" key="13">
    <source>
        <dbReference type="Pfam" id="PF10099"/>
    </source>
</evidence>
<evidence type="ECO:0000256" key="4">
    <source>
        <dbReference type="ARBA" id="ARBA00022692"/>
    </source>
</evidence>
<keyword evidence="7 12" id="KW-0472">Membrane</keyword>
<evidence type="ECO:0000256" key="1">
    <source>
        <dbReference type="ARBA" id="ARBA00004167"/>
    </source>
</evidence>
<accession>A0ABU1PRC2</accession>
<name>A0ABU1PRC2_9PSEU</name>
<evidence type="ECO:0000313" key="15">
    <source>
        <dbReference type="Proteomes" id="UP001268819"/>
    </source>
</evidence>
<evidence type="ECO:0000256" key="2">
    <source>
        <dbReference type="ARBA" id="ARBA00004236"/>
    </source>
</evidence>
<organism evidence="14 15">
    <name type="scientific">Saccharothrix longispora</name>
    <dbReference type="NCBI Taxonomy" id="33920"/>
    <lineage>
        <taxon>Bacteria</taxon>
        <taxon>Bacillati</taxon>
        <taxon>Actinomycetota</taxon>
        <taxon>Actinomycetes</taxon>
        <taxon>Pseudonocardiales</taxon>
        <taxon>Pseudonocardiaceae</taxon>
        <taxon>Saccharothrix</taxon>
    </lineage>
</organism>
<dbReference type="Pfam" id="PF10099">
    <property type="entry name" value="RskA_C"/>
    <property type="match status" value="1"/>
</dbReference>
<feature type="region of interest" description="Disordered" evidence="11">
    <location>
        <begin position="252"/>
        <end position="272"/>
    </location>
</feature>
<comment type="subcellular location">
    <subcellularLocation>
        <location evidence="2">Cell membrane</location>
    </subcellularLocation>
    <subcellularLocation>
        <location evidence="1">Membrane</location>
        <topology evidence="1">Single-pass membrane protein</topology>
    </subcellularLocation>
</comment>
<evidence type="ECO:0000256" key="6">
    <source>
        <dbReference type="ARBA" id="ARBA00023015"/>
    </source>
</evidence>
<dbReference type="Gene3D" id="1.10.10.1320">
    <property type="entry name" value="Anti-sigma factor, zinc-finger domain"/>
    <property type="match status" value="1"/>
</dbReference>
<dbReference type="RefSeq" id="WP_310304032.1">
    <property type="nucleotide sequence ID" value="NZ_BAAAXB010000001.1"/>
</dbReference>
<evidence type="ECO:0000256" key="11">
    <source>
        <dbReference type="SAM" id="MobiDB-lite"/>
    </source>
</evidence>
<dbReference type="InterPro" id="IPR041916">
    <property type="entry name" value="Anti_sigma_zinc_sf"/>
</dbReference>
<dbReference type="Proteomes" id="UP001268819">
    <property type="component" value="Unassembled WGS sequence"/>
</dbReference>
<evidence type="ECO:0000313" key="14">
    <source>
        <dbReference type="EMBL" id="MDR6592469.1"/>
    </source>
</evidence>
<protein>
    <recommendedName>
        <fullName evidence="10">Regulator of SigK</fullName>
    </recommendedName>
    <alternativeName>
        <fullName evidence="9">Sigma-K anti-sigma factor RskA</fullName>
    </alternativeName>
</protein>
<keyword evidence="6" id="KW-0805">Transcription regulation</keyword>
<feature type="domain" description="Anti-sigma K factor RskA C-terminal" evidence="13">
    <location>
        <begin position="118"/>
        <end position="261"/>
    </location>
</feature>
<sequence>MTGEQRDDRCPQEELAVAFAMHALEPDEEARLRAHLPECARCRETVRSAEEVTAALGSSVRQYDPPDRLRARLMAAIEDTPQEQVRRAPVHRGTEQVVEPVPLEPRRHRRAGWARKALAAAAVLVAVVGIGVVGVRLNQLGDQVTAQEARADRLERALDLAADPSATRAVLRTPSGEAVAVLVSTEDSAALMPMHLTSNDTANQVYVVWGASTPAPVALATFDLGGDTSDVQVLAWSPDAHKHSLFALSLEQGRSTPSEPSDVLASGQIGPA</sequence>
<evidence type="ECO:0000256" key="10">
    <source>
        <dbReference type="ARBA" id="ARBA00030803"/>
    </source>
</evidence>